<keyword evidence="2" id="KW-0732">Signal</keyword>
<protein>
    <recommendedName>
        <fullName evidence="5">LppX_LprAFG lipoprotein</fullName>
    </recommendedName>
</protein>
<accession>A0A6G8FI53</accession>
<feature type="signal peptide" evidence="2">
    <location>
        <begin position="1"/>
        <end position="29"/>
    </location>
</feature>
<feature type="chain" id="PRO_5038765446" description="LppX_LprAFG lipoprotein" evidence="2">
    <location>
        <begin position="30"/>
        <end position="274"/>
    </location>
</feature>
<organism evidence="3 4">
    <name type="scientific">Leucobacter insecticola</name>
    <dbReference type="NCBI Taxonomy" id="2714934"/>
    <lineage>
        <taxon>Bacteria</taxon>
        <taxon>Bacillati</taxon>
        <taxon>Actinomycetota</taxon>
        <taxon>Actinomycetes</taxon>
        <taxon>Micrococcales</taxon>
        <taxon>Microbacteriaceae</taxon>
        <taxon>Leucobacter</taxon>
    </lineage>
</organism>
<name>A0A6G8FI53_9MICO</name>
<proteinExistence type="predicted"/>
<feature type="compositionally biased region" description="Low complexity" evidence="1">
    <location>
        <begin position="42"/>
        <end position="55"/>
    </location>
</feature>
<evidence type="ECO:0000256" key="1">
    <source>
        <dbReference type="SAM" id="MobiDB-lite"/>
    </source>
</evidence>
<dbReference type="RefSeq" id="WP_166322674.1">
    <property type="nucleotide sequence ID" value="NZ_CP049934.1"/>
</dbReference>
<dbReference type="EMBL" id="CP049934">
    <property type="protein sequence ID" value="QIM16044.1"/>
    <property type="molecule type" value="Genomic_DNA"/>
</dbReference>
<sequence>MGTGRRKGLTLVTALGIAGMLATGLTGCAGDKDTTPTPPSSASPSPSKDSSSQSTRVVPKSCSSLDLDLGAEFAGEPLSQCVAEALRSFGSGKEQVIGSNLDGTSGDLFGEIEFSYDPDFAMKGTLNPDTEAVSLTYIDGVMWIDSGQGLVKGDVGSSDPMEMITGQTAELYRLFSDPSMTRDLIAANPSWVVDDAMALKDLPDGTQVEAYRIENAAPFTWQGIQVKEYILWYAADWIPVGNLGGLEFEGLYSGTTTQTYYDLGQPVTIEPPVK</sequence>
<reference evidence="3 4" key="1">
    <citation type="submission" date="2020-03" db="EMBL/GenBank/DDBJ databases">
        <title>Leucobacter sp. nov., isolated from beetles.</title>
        <authorList>
            <person name="Hyun D.-W."/>
            <person name="Bae J.-W."/>
        </authorList>
    </citation>
    <scope>NUCLEOTIDE SEQUENCE [LARGE SCALE GENOMIC DNA]</scope>
    <source>
        <strain evidence="3 4">HDW9B</strain>
    </source>
</reference>
<evidence type="ECO:0008006" key="5">
    <source>
        <dbReference type="Google" id="ProtNLM"/>
    </source>
</evidence>
<evidence type="ECO:0000313" key="3">
    <source>
        <dbReference type="EMBL" id="QIM16044.1"/>
    </source>
</evidence>
<dbReference type="PROSITE" id="PS51257">
    <property type="entry name" value="PROKAR_LIPOPROTEIN"/>
    <property type="match status" value="1"/>
</dbReference>
<feature type="region of interest" description="Disordered" evidence="1">
    <location>
        <begin position="28"/>
        <end position="57"/>
    </location>
</feature>
<dbReference type="KEGG" id="lins:G7067_05815"/>
<dbReference type="Proteomes" id="UP000501387">
    <property type="component" value="Chromosome"/>
</dbReference>
<evidence type="ECO:0000256" key="2">
    <source>
        <dbReference type="SAM" id="SignalP"/>
    </source>
</evidence>
<keyword evidence="4" id="KW-1185">Reference proteome</keyword>
<gene>
    <name evidence="3" type="ORF">G7067_05815</name>
</gene>
<evidence type="ECO:0000313" key="4">
    <source>
        <dbReference type="Proteomes" id="UP000501387"/>
    </source>
</evidence>
<dbReference type="AlphaFoldDB" id="A0A6G8FI53"/>